<evidence type="ECO:0000256" key="1">
    <source>
        <dbReference type="SAM" id="MobiDB-lite"/>
    </source>
</evidence>
<accession>A0A8K1CTN0</accession>
<comment type="caution">
    <text evidence="2">The sequence shown here is derived from an EMBL/GenBank/DDBJ whole genome shotgun (WGS) entry which is preliminary data.</text>
</comment>
<sequence>MREIGFWRDARPSGNGRSSSDRTLFLQQPREYVQAVLLKSKSMGPRQPAAPSPKEDDDMERPDPTALVDHGWFMTHSSLVSMLEWYLVDGAFVESHELAYSYCRFRKCSPSTQDPKIMGACTMTDGVYCWPEGYWHYIRYHHVRPPQDFLDHVTANYRRAILAAKALNREHDNQVLWLWNAELRQPVPMPSATQEWILEHTTLQLLGAQKKNPPMESRGWDCGLRAPSYCGCVIS</sequence>
<feature type="compositionally biased region" description="Basic and acidic residues" evidence="1">
    <location>
        <begin position="1"/>
        <end position="11"/>
    </location>
</feature>
<feature type="compositionally biased region" description="Polar residues" evidence="1">
    <location>
        <begin position="15"/>
        <end position="26"/>
    </location>
</feature>
<evidence type="ECO:0000313" key="3">
    <source>
        <dbReference type="Proteomes" id="UP000794436"/>
    </source>
</evidence>
<organism evidence="2 3">
    <name type="scientific">Pythium oligandrum</name>
    <name type="common">Mycoparasitic fungus</name>
    <dbReference type="NCBI Taxonomy" id="41045"/>
    <lineage>
        <taxon>Eukaryota</taxon>
        <taxon>Sar</taxon>
        <taxon>Stramenopiles</taxon>
        <taxon>Oomycota</taxon>
        <taxon>Peronosporomycetes</taxon>
        <taxon>Pythiales</taxon>
        <taxon>Pythiaceae</taxon>
        <taxon>Pythium</taxon>
    </lineage>
</organism>
<keyword evidence="3" id="KW-1185">Reference proteome</keyword>
<dbReference type="AlphaFoldDB" id="A0A8K1CTN0"/>
<dbReference type="EMBL" id="SPLM01000003">
    <property type="protein sequence ID" value="TMW68078.1"/>
    <property type="molecule type" value="Genomic_DNA"/>
</dbReference>
<proteinExistence type="predicted"/>
<name>A0A8K1CTN0_PYTOL</name>
<dbReference type="OrthoDB" id="66963at2759"/>
<protein>
    <submittedName>
        <fullName evidence="2">Uncharacterized protein</fullName>
    </submittedName>
</protein>
<feature type="region of interest" description="Disordered" evidence="1">
    <location>
        <begin position="1"/>
        <end position="62"/>
    </location>
</feature>
<dbReference type="Proteomes" id="UP000794436">
    <property type="component" value="Unassembled WGS sequence"/>
</dbReference>
<reference evidence="2" key="1">
    <citation type="submission" date="2019-03" db="EMBL/GenBank/DDBJ databases">
        <title>Long read genome sequence of the mycoparasitic Pythium oligandrum ATCC 38472 isolated from sugarbeet rhizosphere.</title>
        <authorList>
            <person name="Gaulin E."/>
        </authorList>
    </citation>
    <scope>NUCLEOTIDE SEQUENCE</scope>
    <source>
        <strain evidence="2">ATCC 38472_TT</strain>
    </source>
</reference>
<gene>
    <name evidence="2" type="ORF">Poli38472_007750</name>
</gene>
<evidence type="ECO:0000313" key="2">
    <source>
        <dbReference type="EMBL" id="TMW68078.1"/>
    </source>
</evidence>